<evidence type="ECO:0000313" key="1">
    <source>
        <dbReference type="EMBL" id="VAX04488.1"/>
    </source>
</evidence>
<proteinExistence type="predicted"/>
<name>A0A3B1AZ16_9ZZZZ</name>
<dbReference type="AlphaFoldDB" id="A0A3B1AZ16"/>
<reference evidence="1" key="1">
    <citation type="submission" date="2018-06" db="EMBL/GenBank/DDBJ databases">
        <authorList>
            <person name="Zhirakovskaya E."/>
        </authorList>
    </citation>
    <scope>NUCLEOTIDE SEQUENCE</scope>
</reference>
<sequence>MKKNIFTLFFFIVSIFIIQSCSLQKQDENMKVISIKKVVNKNIPGYEICNSFALRKLDVVKYFTLAKQVDGHEFHSEAIILPCKYQGSINVNGSLLQWEVNSGGAGYLYNKKINKKYLCKVTCCKSFPSLC</sequence>
<protein>
    <recommendedName>
        <fullName evidence="2">Lipoprotein</fullName>
    </recommendedName>
</protein>
<gene>
    <name evidence="1" type="ORF">MNBD_GAMMA19-2118</name>
</gene>
<accession>A0A3B1AZ16</accession>
<dbReference type="EMBL" id="UOFV01000473">
    <property type="protein sequence ID" value="VAX04488.1"/>
    <property type="molecule type" value="Genomic_DNA"/>
</dbReference>
<dbReference type="PROSITE" id="PS51257">
    <property type="entry name" value="PROKAR_LIPOPROTEIN"/>
    <property type="match status" value="1"/>
</dbReference>
<organism evidence="1">
    <name type="scientific">hydrothermal vent metagenome</name>
    <dbReference type="NCBI Taxonomy" id="652676"/>
    <lineage>
        <taxon>unclassified sequences</taxon>
        <taxon>metagenomes</taxon>
        <taxon>ecological metagenomes</taxon>
    </lineage>
</organism>
<evidence type="ECO:0008006" key="2">
    <source>
        <dbReference type="Google" id="ProtNLM"/>
    </source>
</evidence>